<proteinExistence type="predicted"/>
<evidence type="ECO:0000313" key="1">
    <source>
        <dbReference type="Proteomes" id="UP000887580"/>
    </source>
</evidence>
<reference evidence="2" key="1">
    <citation type="submission" date="2022-11" db="UniProtKB">
        <authorList>
            <consortium name="WormBaseParasite"/>
        </authorList>
    </citation>
    <scope>IDENTIFICATION</scope>
</reference>
<evidence type="ECO:0000313" key="2">
    <source>
        <dbReference type="WBParaSite" id="PS1159_v2.g19141.t1"/>
    </source>
</evidence>
<name>A0AC35FN15_9BILA</name>
<organism evidence="1 2">
    <name type="scientific">Panagrolaimus sp. PS1159</name>
    <dbReference type="NCBI Taxonomy" id="55785"/>
    <lineage>
        <taxon>Eukaryota</taxon>
        <taxon>Metazoa</taxon>
        <taxon>Ecdysozoa</taxon>
        <taxon>Nematoda</taxon>
        <taxon>Chromadorea</taxon>
        <taxon>Rhabditida</taxon>
        <taxon>Tylenchina</taxon>
        <taxon>Panagrolaimomorpha</taxon>
        <taxon>Panagrolaimoidea</taxon>
        <taxon>Panagrolaimidae</taxon>
        <taxon>Panagrolaimus</taxon>
    </lineage>
</organism>
<accession>A0AC35FN15</accession>
<dbReference type="WBParaSite" id="PS1159_v2.g19141.t1">
    <property type="protein sequence ID" value="PS1159_v2.g19141.t1"/>
    <property type="gene ID" value="PS1159_v2.g19141"/>
</dbReference>
<protein>
    <submittedName>
        <fullName evidence="2">Uncharacterized protein</fullName>
    </submittedName>
</protein>
<dbReference type="Proteomes" id="UP000887580">
    <property type="component" value="Unplaced"/>
</dbReference>
<sequence length="718" mass="78512">MVLPITAAFTIIFFLGVIIEGGNAGVLDFKKLLNGSDANAADVDEFAAIMDKFKFRKTNSTDVKRRLGNFRKAKKNIEELRARFKNAKFAVNKFSLMSKEEQQQFFGATPVQRPSDEVRGKRSALDGLVSTVAPAAFDFRSYGKVTPIKNQAQCGSCWAFTTAAVIESQYLLRLNQSLDLSEQNLVSCTTTNSKCNGGDIINAFKYIQTNGIASEACQPYTATNGICTNCNQKYFIGGYRNFGTDESTYAAQMYNYGPMTMAFYVPQAFMSYSSGILDFPAADCMKSNIGMHGMVIVGYTADYWIAKNSWDVIQALDFVKANGIANETCQPYTGKSDSCTIKCNTQKYYISGYHDFGLDESTYAKQLYNYGPATVIIYVPEEFMSYDTGILDMPAAECMQDNLGLHAMALVGYTEDYWIIRNSWDTDWGEQGYVRVKRGQNFCSLNLEVVAPFLNVSVSLTTKTSAAATTTPTTTKATTKGTTIKSATVTQKPAAVTTTVKTTTTIAKSTTTATKATTTIPSTMKGCPGGNGLTTMNDVTRNYALKIFNGKRSEVAKGLFKMGNGNYAPAGKNIKRLIYNCTLEDSAQKYANTCEKSYLPNTFNSILAFSKAINISNALDQSLSHLFAFNISVQKTNATVSSGIGYFAYDDAISIGCGFSTRDCFSTTTKAVLVCAVSPIPISTTLPLYIIDSSCVFNSDCSKPGYNKCDYNLRLCYA</sequence>